<organism evidence="1 2">
    <name type="scientific">Escherichia phage Jk06</name>
    <dbReference type="NCBI Taxonomy" id="2886922"/>
    <lineage>
        <taxon>Viruses</taxon>
        <taxon>Duplodnaviria</taxon>
        <taxon>Heunggongvirae</taxon>
        <taxon>Uroviricota</taxon>
        <taxon>Caudoviricetes</taxon>
        <taxon>Drexlerviridae</taxon>
        <taxon>Rogunavirinae</taxon>
        <taxon>Rogunavirus</taxon>
        <taxon>Rogunavirus Jk06</taxon>
    </lineage>
</organism>
<dbReference type="EMBL" id="DQ121662">
    <property type="protein sequence ID" value="AAZ29304.1"/>
    <property type="molecule type" value="Genomic_DNA"/>
</dbReference>
<gene>
    <name evidence="1" type="ORF">JK_54</name>
</gene>
<dbReference type="RefSeq" id="YP_277494.1">
    <property type="nucleotide sequence ID" value="NC_007291.1"/>
</dbReference>
<evidence type="ECO:0000313" key="2">
    <source>
        <dbReference type="Proteomes" id="UP000000969"/>
    </source>
</evidence>
<accession>Q45PW2</accession>
<reference evidence="1 2" key="1">
    <citation type="submission" date="2005-07" db="EMBL/GenBank/DDBJ databases">
        <title>Bacteriophage JK06 is a highly specific type for pathogenic E. coli O157:H7.</title>
        <authorList>
            <person name="Kagan J."/>
            <person name="Kuhn J."/>
        </authorList>
    </citation>
    <scope>NUCLEOTIDE SEQUENCE [LARGE SCALE GENOMIC DNA]</scope>
</reference>
<protein>
    <submittedName>
        <fullName evidence="1">JK_54P</fullName>
    </submittedName>
</protein>
<name>Q45PW2_9CAUD</name>
<dbReference type="Proteomes" id="UP000000969">
    <property type="component" value="Segment"/>
</dbReference>
<dbReference type="KEGG" id="vg:3562366"/>
<proteinExistence type="predicted"/>
<evidence type="ECO:0000313" key="1">
    <source>
        <dbReference type="EMBL" id="AAZ29304.1"/>
    </source>
</evidence>
<dbReference type="GeneID" id="3562366"/>
<sequence length="87" mass="9806">MLVLAVLVYPNVSCLCVKSHSLVSVFSSMIMASQHMSRLTEREGLITSVFVHEIMSEQDVKLTISNSAMKHLNRARQENGATPCRWR</sequence>
<keyword evidence="2" id="KW-1185">Reference proteome</keyword>